<name>A0A2V2USH4_TRYCR</name>
<evidence type="ECO:0000313" key="2">
    <source>
        <dbReference type="EMBL" id="PWU87297.1"/>
    </source>
</evidence>
<dbReference type="InterPro" id="IPR032466">
    <property type="entry name" value="Metal_Hydrolase"/>
</dbReference>
<dbReference type="PANTHER" id="PTHR11359">
    <property type="entry name" value="AMP DEAMINASE"/>
    <property type="match status" value="1"/>
</dbReference>
<protein>
    <submittedName>
        <fullName evidence="2">Putative AMP deaminase</fullName>
    </submittedName>
</protein>
<dbReference type="Gene3D" id="3.20.20.140">
    <property type="entry name" value="Metal-dependent hydrolases"/>
    <property type="match status" value="2"/>
</dbReference>
<dbReference type="VEuPathDB" id="TriTrypDB:TcCL_ESM03659"/>
<organism evidence="2 3">
    <name type="scientific">Trypanosoma cruzi</name>
    <dbReference type="NCBI Taxonomy" id="5693"/>
    <lineage>
        <taxon>Eukaryota</taxon>
        <taxon>Discoba</taxon>
        <taxon>Euglenozoa</taxon>
        <taxon>Kinetoplastea</taxon>
        <taxon>Metakinetoplastina</taxon>
        <taxon>Trypanosomatida</taxon>
        <taxon>Trypanosomatidae</taxon>
        <taxon>Trypanosoma</taxon>
        <taxon>Schizotrypanum</taxon>
    </lineage>
</organism>
<dbReference type="Pfam" id="PF19326">
    <property type="entry name" value="AMP_deaminase"/>
    <property type="match status" value="3"/>
</dbReference>
<dbReference type="GO" id="GO:0032264">
    <property type="term" value="P:IMP salvage"/>
    <property type="evidence" value="ECO:0007669"/>
    <property type="project" value="InterPro"/>
</dbReference>
<dbReference type="VEuPathDB" id="TriTrypDB:C4B63_95g19"/>
<evidence type="ECO:0000256" key="1">
    <source>
        <dbReference type="ARBA" id="ARBA00006676"/>
    </source>
</evidence>
<dbReference type="VEuPathDB" id="TriTrypDB:TCSYLVIO_002848"/>
<comment type="caution">
    <text evidence="2">The sequence shown here is derived from an EMBL/GenBank/DDBJ whole genome shotgun (WGS) entry which is preliminary data.</text>
</comment>
<reference evidence="2 3" key="1">
    <citation type="journal article" date="2018" name="Microb. Genom.">
        <title>Expanding an expanded genome: long-read sequencing of Trypanosoma cruzi.</title>
        <authorList>
            <person name="Berna L."/>
            <person name="Rodriguez M."/>
            <person name="Chiribao M.L."/>
            <person name="Parodi-Talice A."/>
            <person name="Pita S."/>
            <person name="Rijo G."/>
            <person name="Alvarez-Valin F."/>
            <person name="Robello C."/>
        </authorList>
    </citation>
    <scope>NUCLEOTIDE SEQUENCE [LARGE SCALE GENOMIC DNA]</scope>
    <source>
        <strain evidence="2 3">Dm28c</strain>
    </source>
</reference>
<proteinExistence type="inferred from homology"/>
<dbReference type="VEuPathDB" id="TriTrypDB:TCDM_06911"/>
<dbReference type="EMBL" id="PRFA01000095">
    <property type="protein sequence ID" value="PWU87297.1"/>
    <property type="molecule type" value="Genomic_DNA"/>
</dbReference>
<dbReference type="Proteomes" id="UP000246121">
    <property type="component" value="Unassembled WGS sequence"/>
</dbReference>
<dbReference type="SUPFAM" id="SSF51556">
    <property type="entry name" value="Metallo-dependent hydrolases"/>
    <property type="match status" value="2"/>
</dbReference>
<comment type="similarity">
    <text evidence="1">Belongs to the metallo-dependent hydrolases superfamily. Adenosine and AMP deaminases family.</text>
</comment>
<dbReference type="GO" id="GO:0003876">
    <property type="term" value="F:AMP deaminase activity"/>
    <property type="evidence" value="ECO:0007669"/>
    <property type="project" value="InterPro"/>
</dbReference>
<dbReference type="InterPro" id="IPR006329">
    <property type="entry name" value="AMPD"/>
</dbReference>
<dbReference type="VEuPathDB" id="TriTrypDB:TcYC6_0102230"/>
<dbReference type="VEuPathDB" id="TriTrypDB:Tc_MARK_2201"/>
<evidence type="ECO:0000313" key="3">
    <source>
        <dbReference type="Proteomes" id="UP000246121"/>
    </source>
</evidence>
<dbReference type="VEuPathDB" id="TriTrypDB:TcCLB.506733.20"/>
<dbReference type="VEuPathDB" id="TriTrypDB:TCDM_06912"/>
<sequence length="1522" mass="173128">MERHWHEVLIQNDEADRYFATAAPLLVKALRLIASVRALPLALNVAWWESEIARVDDSRLVHRKAHEQARKLREILTPQLESIYGSLSHLQSAKVESQHSHSLLRCHEGLIAPRDMKMDTLLESQPVFDYKNFRAQFEGLCQVMANSLLFSACEPRIKVLQSRYRLYRAFNGVREDDFHPTLGGGSYDRAPKLDVRRIGSCMSAKTLVEFMQQTLEEEPEMVLPARDAISPLSLGAKKICVEPEGLQSVNDGVGNLHEDHEERDPTLKELVDIFFGPSLPPEERYFAADGLGLLPNYAETTGRSLDDFEKRNATQSASARAMPLLKHFLDIYAGNRGELLARLVMPMLSRIVTREQTMLEMEFTATGRVTGEVQHIASWCVRCGLVATKKVQLALRIVQEPLSAGEVEGTAENMEDVLKNIFIPIWMALLQPQDHSDMVQFLQQLASVVVVVSGDADVQEMPAVNDPKKYSVESGVAPPDAFFIYHVWRNVQLLNCLAVAHLFFASDRRESEGATEGDAVNAGYFLPGQSLFLHHSPVLTRPLRFRVCNSATSKNSFMESVMGLLVADEVMNPVDVFNWSPLAYLYYLTQRRIVVTPARNDITPLDSAVQKEILFMVETGLNGSVATLDPLHYNTTDNALCETLNGLQKSCRLALAEITELCLRSAEHANWGMKQRCEMFGGPWERASTRYSEFTKTQVNPLRLLFRESSLAHEVDLLCRKGLTEESGFLVMSREEEEGHKALFSGFTRVGNASSNFGGFLPTSKTLAAQREILWRFFKVPHYNPPDNVECGGKWWDFVDRQIEYPRIIISGPEITDKSQEARALTREFNRRQYYRSFNVHCEIPPTEEMQAVQTVHTLIALHSVNRSNNEAQPMHGAHFSSNTFSPLMKPETRKMMPEKFSFRDGVLDVVLPADANETTRMYFRPLPTWKEFQLDVRSLRRLSHERAVQLYATKRLEMLECKFNLHVALTNDDQENHTRDASVLFEKGDLYKCVKVDVHCHMAAGMTAKELLSCIKEKVQKHADDVVDVERGTGRFVALGELFAKLRTSPVQGAAVNLEDLTVASLKVKAGNGTFNRFDEFNGRYNPFGNSALRTLFLKTDNFMGGRYFAELIRQTFRRQAEDGNVFSEYRLSIYGRQRHEWDQLARWMVLNHVSHSTNRWMVQIPRLYFIYRKNGIISSFEEMLSNIFAPLWEASMHPEAHPFLSYFLAHISGFDIVDNESEREPDTLIETPPSQWTVLDNPPFTYWVYYMWVNITALNRYRAARGFSTFTFRPHAGESGDPDHMADVFFVVDGVNHGINLKRSPVLQYLYYLAQIPLGITPLSNNALFCKYRDNPFPVFFRRGLNVALATDGALIFHHTEQPLIEEYSTAANFWNLSMADVCEIAKNSVMMSGFPSYRKKAWLGSLCELRSAAGNDVRLSKVPHSRCTFRYEVYMEELSHLQRKAALDIPLKPIMDAQLEGLCTMDVVGLTREQVIERRLNGQPIVADTDTEADKQQKVHDTQMVLVRLGPRITAPSRL</sequence>
<dbReference type="Gene3D" id="4.10.800.20">
    <property type="match status" value="1"/>
</dbReference>
<dbReference type="VEuPathDB" id="TriTrypDB:TcG_04404"/>
<dbReference type="GO" id="GO:0005829">
    <property type="term" value="C:cytosol"/>
    <property type="evidence" value="ECO:0007669"/>
    <property type="project" value="TreeGrafter"/>
</dbReference>
<dbReference type="VEuPathDB" id="TriTrypDB:BCY84_17629"/>
<dbReference type="VEuPathDB" id="TriTrypDB:TcCLB.511857.80"/>
<accession>A0A2V2USH4</accession>
<dbReference type="PANTHER" id="PTHR11359:SF0">
    <property type="entry name" value="AMP DEAMINASE"/>
    <property type="match status" value="1"/>
</dbReference>
<dbReference type="VEuPathDB" id="TriTrypDB:TcCLB.511859.10"/>
<dbReference type="VEuPathDB" id="TriTrypDB:ECC02_004204"/>
<gene>
    <name evidence="2" type="ORF">C4B63_95g19</name>
</gene>
<dbReference type="VEuPathDB" id="TriTrypDB:C3747_48g125"/>
<dbReference type="GO" id="GO:0046033">
    <property type="term" value="P:AMP metabolic process"/>
    <property type="evidence" value="ECO:0007669"/>
    <property type="project" value="TreeGrafter"/>
</dbReference>
<dbReference type="VEuPathDB" id="TriTrypDB:TcBrA4_0073890"/>